<sequence length="246" mass="27750">MHMGITYIDSQEGAQNEPQSIFAPTRPFTYNIVAPKLAYLSTYLCPHALSFISAIQGVEILYTVEIFTTQRVHFRFDNLNLDCRAKGMLAKYARESAERMETVDWFKYANDLFSIPGLAEQSKLIVSNSDQPLDIDKINWTELTELEIVSSSLDICNVIKLIARLPNLVSLRLAGIKAETLSNGTLVAFGYLANPFPTDKPISTRLREIALTLDNEKYTESTKSQIAECFYSRIPTLEVFKISNFA</sequence>
<gene>
    <name evidence="1" type="ORF">GGI25_001688</name>
</gene>
<dbReference type="EMBL" id="JANBTW010000013">
    <property type="protein sequence ID" value="KAJ2679331.1"/>
    <property type="molecule type" value="Genomic_DNA"/>
</dbReference>
<dbReference type="AlphaFoldDB" id="A0A9W8GAP5"/>
<name>A0A9W8GAP5_9FUNG</name>
<proteinExistence type="predicted"/>
<organism evidence="1 2">
    <name type="scientific">Coemansia spiralis</name>
    <dbReference type="NCBI Taxonomy" id="417178"/>
    <lineage>
        <taxon>Eukaryota</taxon>
        <taxon>Fungi</taxon>
        <taxon>Fungi incertae sedis</taxon>
        <taxon>Zoopagomycota</taxon>
        <taxon>Kickxellomycotina</taxon>
        <taxon>Kickxellomycetes</taxon>
        <taxon>Kickxellales</taxon>
        <taxon>Kickxellaceae</taxon>
        <taxon>Coemansia</taxon>
    </lineage>
</organism>
<dbReference type="Proteomes" id="UP001151518">
    <property type="component" value="Unassembled WGS sequence"/>
</dbReference>
<evidence type="ECO:0000313" key="1">
    <source>
        <dbReference type="EMBL" id="KAJ2679331.1"/>
    </source>
</evidence>
<accession>A0A9W8GAP5</accession>
<protein>
    <submittedName>
        <fullName evidence="1">Uncharacterized protein</fullName>
    </submittedName>
</protein>
<evidence type="ECO:0000313" key="2">
    <source>
        <dbReference type="Proteomes" id="UP001151518"/>
    </source>
</evidence>
<comment type="caution">
    <text evidence="1">The sequence shown here is derived from an EMBL/GenBank/DDBJ whole genome shotgun (WGS) entry which is preliminary data.</text>
</comment>
<reference evidence="1" key="1">
    <citation type="submission" date="2022-07" db="EMBL/GenBank/DDBJ databases">
        <title>Phylogenomic reconstructions and comparative analyses of Kickxellomycotina fungi.</title>
        <authorList>
            <person name="Reynolds N.K."/>
            <person name="Stajich J.E."/>
            <person name="Barry K."/>
            <person name="Grigoriev I.V."/>
            <person name="Crous P."/>
            <person name="Smith M.E."/>
        </authorList>
    </citation>
    <scope>NUCLEOTIDE SEQUENCE</scope>
    <source>
        <strain evidence="1">NRRL 3115</strain>
    </source>
</reference>